<name>A0ABR4HGP7_9EURO</name>
<evidence type="ECO:0000256" key="1">
    <source>
        <dbReference type="ARBA" id="ARBA00023002"/>
    </source>
</evidence>
<evidence type="ECO:0000259" key="3">
    <source>
        <dbReference type="Pfam" id="PF00248"/>
    </source>
</evidence>
<feature type="domain" description="NADP-dependent oxidoreductase" evidence="3">
    <location>
        <begin position="23"/>
        <end position="329"/>
    </location>
</feature>
<reference evidence="4 5" key="1">
    <citation type="submission" date="2024-07" db="EMBL/GenBank/DDBJ databases">
        <title>Section-level genome sequencing and comparative genomics of Aspergillus sections Usti and Cavernicolus.</title>
        <authorList>
            <consortium name="Lawrence Berkeley National Laboratory"/>
            <person name="Nybo J.L."/>
            <person name="Vesth T.C."/>
            <person name="Theobald S."/>
            <person name="Frisvad J.C."/>
            <person name="Larsen T.O."/>
            <person name="Kjaerboelling I."/>
            <person name="Rothschild-Mancinelli K."/>
            <person name="Lyhne E.K."/>
            <person name="Kogle M.E."/>
            <person name="Barry K."/>
            <person name="Clum A."/>
            <person name="Na H."/>
            <person name="Ledsgaard L."/>
            <person name="Lin J."/>
            <person name="Lipzen A."/>
            <person name="Kuo A."/>
            <person name="Riley R."/>
            <person name="Mondo S."/>
            <person name="LaButti K."/>
            <person name="Haridas S."/>
            <person name="Pangalinan J."/>
            <person name="Salamov A.A."/>
            <person name="Simmons B.A."/>
            <person name="Magnuson J.K."/>
            <person name="Chen J."/>
            <person name="Drula E."/>
            <person name="Henrissat B."/>
            <person name="Wiebenga A."/>
            <person name="Lubbers R.J."/>
            <person name="Gomes A.C."/>
            <person name="Makela M.R."/>
            <person name="Stajich J."/>
            <person name="Grigoriev I.V."/>
            <person name="Mortensen U.H."/>
            <person name="De vries R.P."/>
            <person name="Baker S.E."/>
            <person name="Andersen M.R."/>
        </authorList>
    </citation>
    <scope>NUCLEOTIDE SEQUENCE [LARGE SCALE GENOMIC DNA]</scope>
    <source>
        <strain evidence="4 5">CBS 600.67</strain>
    </source>
</reference>
<dbReference type="EMBL" id="JBFXLS010000134">
    <property type="protein sequence ID" value="KAL2813942.1"/>
    <property type="molecule type" value="Genomic_DNA"/>
</dbReference>
<keyword evidence="5" id="KW-1185">Reference proteome</keyword>
<comment type="caution">
    <text evidence="4">The sequence shown here is derived from an EMBL/GenBank/DDBJ whole genome shotgun (WGS) entry which is preliminary data.</text>
</comment>
<dbReference type="InterPro" id="IPR036812">
    <property type="entry name" value="NAD(P)_OxRdtase_dom_sf"/>
</dbReference>
<dbReference type="SUPFAM" id="SSF51430">
    <property type="entry name" value="NAD(P)-linked oxidoreductase"/>
    <property type="match status" value="1"/>
</dbReference>
<proteinExistence type="inferred from homology"/>
<gene>
    <name evidence="4" type="ORF">BDW59DRAFT_176589</name>
</gene>
<evidence type="ECO:0000313" key="4">
    <source>
        <dbReference type="EMBL" id="KAL2813942.1"/>
    </source>
</evidence>
<sequence>MAAVPHKSLFPVVLGTVIWGYLDRFEGATVNQVDEVSHLLDIFQSHGHTDVDTARIYGAGSAEEILAQAKWQERGLNVRAKLYPTKGKPLGHLGTLYTYSPEDIRRGFFDSLKALNVTKLDIWILYAPDRTVPIEETLREVNKLHEEGYFNRLGISNYQSWEVAQIVEVCERNGWVKPSLCQGLYNVLQRAIEPELIPCLRHYQIPLHVGQPTCGGFLSSQYRRDFLPTEHQPRSRFDPKMKHGLHHRSRYWNERYFEALDSIREVGKKHNLSEIEIAFRWLSHHSQLKAELGDAIMICVSNAEQLEEDLVALEAGPLPDEVVVALDTAYTTVKPVVGVYHH</sequence>
<keyword evidence="1" id="KW-0560">Oxidoreductase</keyword>
<dbReference type="PANTHER" id="PTHR43364:SF4">
    <property type="entry name" value="NAD(P)-LINKED OXIDOREDUCTASE SUPERFAMILY PROTEIN"/>
    <property type="match status" value="1"/>
</dbReference>
<evidence type="ECO:0000313" key="5">
    <source>
        <dbReference type="Proteomes" id="UP001610335"/>
    </source>
</evidence>
<evidence type="ECO:0000256" key="2">
    <source>
        <dbReference type="ARBA" id="ARBA00038157"/>
    </source>
</evidence>
<dbReference type="PANTHER" id="PTHR43364">
    <property type="entry name" value="NADH-SPECIFIC METHYLGLYOXAL REDUCTASE-RELATED"/>
    <property type="match status" value="1"/>
</dbReference>
<organism evidence="4 5">
    <name type="scientific">Aspergillus cavernicola</name>
    <dbReference type="NCBI Taxonomy" id="176166"/>
    <lineage>
        <taxon>Eukaryota</taxon>
        <taxon>Fungi</taxon>
        <taxon>Dikarya</taxon>
        <taxon>Ascomycota</taxon>
        <taxon>Pezizomycotina</taxon>
        <taxon>Eurotiomycetes</taxon>
        <taxon>Eurotiomycetidae</taxon>
        <taxon>Eurotiales</taxon>
        <taxon>Aspergillaceae</taxon>
        <taxon>Aspergillus</taxon>
        <taxon>Aspergillus subgen. Nidulantes</taxon>
    </lineage>
</organism>
<dbReference type="CDD" id="cd19075">
    <property type="entry name" value="AKR_AKR7A1-5"/>
    <property type="match status" value="1"/>
</dbReference>
<protein>
    <submittedName>
        <fullName evidence="4">NADP-dependent oxidoreductase domain-containing protein</fullName>
    </submittedName>
</protein>
<accession>A0ABR4HGP7</accession>
<dbReference type="Pfam" id="PF00248">
    <property type="entry name" value="Aldo_ket_red"/>
    <property type="match status" value="1"/>
</dbReference>
<dbReference type="Proteomes" id="UP001610335">
    <property type="component" value="Unassembled WGS sequence"/>
</dbReference>
<dbReference type="InterPro" id="IPR050523">
    <property type="entry name" value="AKR_Detox_Biosynth"/>
</dbReference>
<dbReference type="InterPro" id="IPR023210">
    <property type="entry name" value="NADP_OxRdtase_dom"/>
</dbReference>
<dbReference type="Gene3D" id="3.20.20.100">
    <property type="entry name" value="NADP-dependent oxidoreductase domain"/>
    <property type="match status" value="1"/>
</dbReference>
<comment type="similarity">
    <text evidence="2">Belongs to the aldo/keto reductase family. Aldo/keto reductase 2 subfamily.</text>
</comment>